<gene>
    <name evidence="16" type="ORF">PIOMA14_I_1911</name>
</gene>
<keyword evidence="10 14" id="KW-0408">Iron</keyword>
<dbReference type="GO" id="GO:0034039">
    <property type="term" value="F:8-oxo-7,8-dihydroguanine DNA N-glycosylase activity"/>
    <property type="evidence" value="ECO:0007669"/>
    <property type="project" value="TreeGrafter"/>
</dbReference>
<accession>A0A0S3ULR3</accession>
<dbReference type="CDD" id="cd03431">
    <property type="entry name" value="NUDIX_DNA_Glycosylase_C-MutY"/>
    <property type="match status" value="1"/>
</dbReference>
<dbReference type="Pfam" id="PF14815">
    <property type="entry name" value="NUDIX_4"/>
    <property type="match status" value="1"/>
</dbReference>
<organism evidence="16 17">
    <name type="scientific">Prevotella intermedia</name>
    <dbReference type="NCBI Taxonomy" id="28131"/>
    <lineage>
        <taxon>Bacteria</taxon>
        <taxon>Pseudomonadati</taxon>
        <taxon>Bacteroidota</taxon>
        <taxon>Bacteroidia</taxon>
        <taxon>Bacteroidales</taxon>
        <taxon>Prevotellaceae</taxon>
        <taxon>Prevotella</taxon>
    </lineage>
</organism>
<dbReference type="PANTHER" id="PTHR42944:SF1">
    <property type="entry name" value="ADENINE DNA GLYCOSYLASE"/>
    <property type="match status" value="1"/>
</dbReference>
<dbReference type="InterPro" id="IPR005760">
    <property type="entry name" value="A/G_AdeGlyc_MutY"/>
</dbReference>
<comment type="catalytic activity">
    <reaction evidence="1 14">
        <text>Hydrolyzes free adenine bases from 7,8-dihydro-8-oxoguanine:adenine mismatched double-stranded DNA, leaving an apurinic site.</text>
        <dbReference type="EC" id="3.2.2.31"/>
    </reaction>
</comment>
<dbReference type="Gene3D" id="1.10.1670.10">
    <property type="entry name" value="Helix-hairpin-Helix base-excision DNA repair enzymes (C-terminal)"/>
    <property type="match status" value="1"/>
</dbReference>
<dbReference type="GO" id="GO:0000701">
    <property type="term" value="F:purine-specific mismatch base pair DNA N-glycosylase activity"/>
    <property type="evidence" value="ECO:0007669"/>
    <property type="project" value="UniProtKB-EC"/>
</dbReference>
<evidence type="ECO:0000256" key="6">
    <source>
        <dbReference type="ARBA" id="ARBA00022485"/>
    </source>
</evidence>
<dbReference type="GO" id="GO:0046872">
    <property type="term" value="F:metal ion binding"/>
    <property type="evidence" value="ECO:0007669"/>
    <property type="project" value="UniProtKB-UniRule"/>
</dbReference>
<evidence type="ECO:0000256" key="1">
    <source>
        <dbReference type="ARBA" id="ARBA00000843"/>
    </source>
</evidence>
<dbReference type="STRING" id="28131.BWX40_08315"/>
<evidence type="ECO:0000256" key="10">
    <source>
        <dbReference type="ARBA" id="ARBA00023004"/>
    </source>
</evidence>
<dbReference type="EMBL" id="AP014597">
    <property type="protein sequence ID" value="BAU18419.1"/>
    <property type="molecule type" value="Genomic_DNA"/>
</dbReference>
<dbReference type="Pfam" id="PF00633">
    <property type="entry name" value="HHH"/>
    <property type="match status" value="1"/>
</dbReference>
<keyword evidence="9" id="KW-0378">Hydrolase</keyword>
<proteinExistence type="inferred from homology"/>
<evidence type="ECO:0000259" key="15">
    <source>
        <dbReference type="SMART" id="SM00478"/>
    </source>
</evidence>
<evidence type="ECO:0000256" key="5">
    <source>
        <dbReference type="ARBA" id="ARBA00022023"/>
    </source>
</evidence>
<comment type="function">
    <text evidence="2">Adenine glycosylase active on G-A mispairs. MutY also corrects error-prone DNA synthesis past GO lesions which are due to the oxidatively damaged form of guanine: 7,8-dihydro-8-oxoguanine (8-oxo-dGTP).</text>
</comment>
<dbReference type="SMART" id="SM00478">
    <property type="entry name" value="ENDO3c"/>
    <property type="match status" value="1"/>
</dbReference>
<evidence type="ECO:0000256" key="2">
    <source>
        <dbReference type="ARBA" id="ARBA00002933"/>
    </source>
</evidence>
<evidence type="ECO:0000256" key="7">
    <source>
        <dbReference type="ARBA" id="ARBA00022723"/>
    </source>
</evidence>
<dbReference type="PANTHER" id="PTHR42944">
    <property type="entry name" value="ADENINE DNA GLYCOSYLASE"/>
    <property type="match status" value="1"/>
</dbReference>
<dbReference type="InterPro" id="IPR029119">
    <property type="entry name" value="MutY_C"/>
</dbReference>
<keyword evidence="11" id="KW-0411">Iron-sulfur</keyword>
<dbReference type="InterPro" id="IPR015797">
    <property type="entry name" value="NUDIX_hydrolase-like_dom_sf"/>
</dbReference>
<dbReference type="Gene3D" id="3.90.79.10">
    <property type="entry name" value="Nucleoside Triphosphate Pyrophosphohydrolase"/>
    <property type="match status" value="1"/>
</dbReference>
<evidence type="ECO:0000256" key="4">
    <source>
        <dbReference type="ARBA" id="ARBA00012045"/>
    </source>
</evidence>
<dbReference type="GO" id="GO:0006298">
    <property type="term" value="P:mismatch repair"/>
    <property type="evidence" value="ECO:0007669"/>
    <property type="project" value="TreeGrafter"/>
</dbReference>
<protein>
    <recommendedName>
        <fullName evidence="5 14">Adenine DNA glycosylase</fullName>
        <ecNumber evidence="4 14">3.2.2.31</ecNumber>
    </recommendedName>
</protein>
<dbReference type="EC" id="3.2.2.31" evidence="4 14"/>
<evidence type="ECO:0000256" key="13">
    <source>
        <dbReference type="ARBA" id="ARBA00023295"/>
    </source>
</evidence>
<evidence type="ECO:0000256" key="8">
    <source>
        <dbReference type="ARBA" id="ARBA00022763"/>
    </source>
</evidence>
<keyword evidence="12" id="KW-0234">DNA repair</keyword>
<keyword evidence="13 14" id="KW-0326">Glycosidase</keyword>
<evidence type="ECO:0000256" key="3">
    <source>
        <dbReference type="ARBA" id="ARBA00008343"/>
    </source>
</evidence>
<dbReference type="SUPFAM" id="SSF48150">
    <property type="entry name" value="DNA-glycosylase"/>
    <property type="match status" value="1"/>
</dbReference>
<dbReference type="NCBIfam" id="TIGR01084">
    <property type="entry name" value="mutY"/>
    <property type="match status" value="1"/>
</dbReference>
<name>A0A0S3ULR3_PREIN</name>
<dbReference type="GO" id="GO:0035485">
    <property type="term" value="F:adenine/guanine mispair binding"/>
    <property type="evidence" value="ECO:0007669"/>
    <property type="project" value="TreeGrafter"/>
</dbReference>
<keyword evidence="8 14" id="KW-0227">DNA damage</keyword>
<dbReference type="InterPro" id="IPR044298">
    <property type="entry name" value="MIG/MutY"/>
</dbReference>
<dbReference type="SUPFAM" id="SSF55811">
    <property type="entry name" value="Nudix"/>
    <property type="match status" value="1"/>
</dbReference>
<evidence type="ECO:0000313" key="16">
    <source>
        <dbReference type="EMBL" id="BAU18419.1"/>
    </source>
</evidence>
<dbReference type="AlphaFoldDB" id="A0A0S3ULR3"/>
<dbReference type="InterPro" id="IPR011257">
    <property type="entry name" value="DNA_glycosylase"/>
</dbReference>
<dbReference type="FunFam" id="1.10.340.30:FF:000002">
    <property type="entry name" value="Adenine DNA glycosylase"/>
    <property type="match status" value="1"/>
</dbReference>
<dbReference type="CDD" id="cd00056">
    <property type="entry name" value="ENDO3c"/>
    <property type="match status" value="1"/>
</dbReference>
<dbReference type="GO" id="GO:0051539">
    <property type="term" value="F:4 iron, 4 sulfur cluster binding"/>
    <property type="evidence" value="ECO:0007669"/>
    <property type="project" value="UniProtKB-UniRule"/>
</dbReference>
<dbReference type="Gene3D" id="1.10.340.30">
    <property type="entry name" value="Hypothetical protein, domain 2"/>
    <property type="match status" value="1"/>
</dbReference>
<evidence type="ECO:0000256" key="14">
    <source>
        <dbReference type="RuleBase" id="RU365096"/>
    </source>
</evidence>
<feature type="domain" description="HhH-GPD" evidence="15">
    <location>
        <begin position="58"/>
        <end position="207"/>
    </location>
</feature>
<comment type="cofactor">
    <cofactor evidence="14">
        <name>[4Fe-4S] cluster</name>
        <dbReference type="ChEBI" id="CHEBI:49883"/>
    </cofactor>
    <text evidence="14">Binds 1 [4Fe-4S] cluster.</text>
</comment>
<dbReference type="Pfam" id="PF00730">
    <property type="entry name" value="HhH-GPD"/>
    <property type="match status" value="1"/>
</dbReference>
<sequence length="350" mass="40397">MGVPKQVYNFKRSFFRYFKYLCTMNFSKTILNWYAINGRELPWRQTTNPYAIWLSEVIMQQTRIAQGTAYWERFMKRWPNVHELAKATEDEVLREWQGLGYYSRARNLHKAAQQIVGLRRFPQTYKELKQLKGIGEYTAAAVSSISFAEPVAVVDGNVYRVLARYFGIDTPIDSTEGKKVFKTMAQEYLPKEAPAAYNQGLMDFGAIQCTPASPNCEVCPLVETCFAANNNKVAELPVKAKKIKQRERHFSFIYIRCNGETAIRRRGAGDIWQGLWELPTKELLGNAIENATLIKKNVKHVLTHQIIFADFYLLETNTPPTLPADYIWIKESEIERYALPRLIDLLVKSL</sequence>
<keyword evidence="6" id="KW-0004">4Fe-4S</keyword>
<dbReference type="InterPro" id="IPR023170">
    <property type="entry name" value="HhH_base_excis_C"/>
</dbReference>
<reference evidence="16 17" key="1">
    <citation type="journal article" date="2016" name="DNA Res.">
        <title>The complete genome sequencing of Prevotella intermedia strain OMA14 and a subsequent fine-scale, intra-species genomic comparison reveal an unusual amplification of conjugative and mobile transposons and identify a novel Prevotella-lineage-specific repeat.</title>
        <authorList>
            <person name="Naito M."/>
            <person name="Ogura Y."/>
            <person name="Itoh T."/>
            <person name="Shoji M."/>
            <person name="Okamoto M."/>
            <person name="Hayashi T."/>
            <person name="Nakayama K."/>
        </authorList>
    </citation>
    <scope>NUCLEOTIDE SEQUENCE [LARGE SCALE GENOMIC DNA]</scope>
    <source>
        <strain evidence="16 17">OMA14</strain>
    </source>
</reference>
<dbReference type="GO" id="GO:0006284">
    <property type="term" value="P:base-excision repair"/>
    <property type="evidence" value="ECO:0007669"/>
    <property type="project" value="UniProtKB-UniRule"/>
</dbReference>
<evidence type="ECO:0000256" key="9">
    <source>
        <dbReference type="ARBA" id="ARBA00022801"/>
    </source>
</evidence>
<evidence type="ECO:0000313" key="17">
    <source>
        <dbReference type="Proteomes" id="UP000217431"/>
    </source>
</evidence>
<dbReference type="InterPro" id="IPR003265">
    <property type="entry name" value="HhH-GPD_domain"/>
</dbReference>
<dbReference type="GO" id="GO:0032357">
    <property type="term" value="F:oxidized purine DNA binding"/>
    <property type="evidence" value="ECO:0007669"/>
    <property type="project" value="TreeGrafter"/>
</dbReference>
<comment type="similarity">
    <text evidence="3 14">Belongs to the Nth/MutY family.</text>
</comment>
<dbReference type="InterPro" id="IPR000445">
    <property type="entry name" value="HhH_motif"/>
</dbReference>
<evidence type="ECO:0000256" key="12">
    <source>
        <dbReference type="ARBA" id="ARBA00023204"/>
    </source>
</evidence>
<evidence type="ECO:0000256" key="11">
    <source>
        <dbReference type="ARBA" id="ARBA00023014"/>
    </source>
</evidence>
<keyword evidence="7" id="KW-0479">Metal-binding</keyword>
<dbReference type="Proteomes" id="UP000217431">
    <property type="component" value="Chromosome I"/>
</dbReference>